<dbReference type="Pfam" id="PF14461">
    <property type="entry name" value="Prok-E2_B"/>
    <property type="match status" value="1"/>
</dbReference>
<accession>A0A4D8QW45</accession>
<dbReference type="Gene3D" id="3.40.50.720">
    <property type="entry name" value="NAD(P)-binding Rossmann-like Domain"/>
    <property type="match status" value="1"/>
</dbReference>
<dbReference type="InterPro" id="IPR000594">
    <property type="entry name" value="ThiF_NAD_FAD-bd"/>
</dbReference>
<evidence type="ECO:0000313" key="4">
    <source>
        <dbReference type="EMBL" id="QCO09502.1"/>
    </source>
</evidence>
<evidence type="ECO:0000313" key="5">
    <source>
        <dbReference type="Proteomes" id="UP000298774"/>
    </source>
</evidence>
<reference evidence="4 5" key="1">
    <citation type="submission" date="2018-09" db="EMBL/GenBank/DDBJ databases">
        <title>Whole genome based analysis of evolution and adaptive divergence in Indian and Brazilian strains of Azospirillum brasilense.</title>
        <authorList>
            <person name="Singh C."/>
            <person name="Tripathi A.K."/>
        </authorList>
    </citation>
    <scope>NUCLEOTIDE SEQUENCE [LARGE SCALE GENOMIC DNA]</scope>
    <source>
        <strain evidence="4 5">MTCC4038</strain>
    </source>
</reference>
<dbReference type="Proteomes" id="UP000298774">
    <property type="component" value="Chromosome"/>
</dbReference>
<sequence>MTRAEALAEIDATLLRIGFLRDASAAFIPKWRGRIRAFRGELAVRVEVDDLDFARPPRICLEDRGAVDGRLYPHLLPASLAICYLDSNAAVLDRYRPGGTVLWCIQQAERVVSEVLRGAADRDFAHEFNVYWGLPVFFSDLPQDFEGKAAVAWVRLRAGYEVPVLAPHGKFATVFSTLHRKNGGGALDEIPCAAIRVDAALTIDAPDRWPPTQWARLSEWLDAVTPGTRIEVEAALIAARGNVRSVALHARNGVFMLLVTIPAVFRKLEFEKSRPGAMKGLLERYGVKFTVSTYGVERIDEAFVYGRNMNGEIPLAGKKILLIGCGTIGGYLGHMLAQNGAGTLGGQLILIDDDKLGPQNLGRHVLGMPYLDLNKAEALAQFIAEQLPHISVVGEPRDILEMKPRMYKVDLVIDATGTEAVSIAVNDFVVGIPGDKRPGLLHVWILGNGAAAQGLLHLGPETACYKCLKPDLAGEGRVGMLRGETELARVAGCADSVFVPFPVSASVQAAALGLEMVLDWGRGMPRALQRNRLLNPNQAHARKDSRIAPSPRCPACSSR</sequence>
<name>A0A4D8QW45_AZOBR</name>
<dbReference type="InterPro" id="IPR035985">
    <property type="entry name" value="Ubiquitin-activating_enz"/>
</dbReference>
<feature type="region of interest" description="Disordered" evidence="1">
    <location>
        <begin position="538"/>
        <end position="559"/>
    </location>
</feature>
<dbReference type="SUPFAM" id="SSF69572">
    <property type="entry name" value="Activating enzymes of the ubiquitin-like proteins"/>
    <property type="match status" value="1"/>
</dbReference>
<dbReference type="InterPro" id="IPR045886">
    <property type="entry name" value="ThiF/MoeB/HesA"/>
</dbReference>
<proteinExistence type="predicted"/>
<dbReference type="PANTHER" id="PTHR43267">
    <property type="entry name" value="TRNA THREONYLCARBAMOYLADENOSINE DEHYDRATASE"/>
    <property type="match status" value="1"/>
</dbReference>
<dbReference type="AlphaFoldDB" id="A0A4D8QW45"/>
<feature type="domain" description="THIF-type NAD/FAD binding fold" evidence="2">
    <location>
        <begin position="317"/>
        <end position="553"/>
    </location>
</feature>
<gene>
    <name evidence="4" type="ORF">D3868_10910</name>
</gene>
<dbReference type="GO" id="GO:0061503">
    <property type="term" value="F:tRNA threonylcarbamoyladenosine dehydratase"/>
    <property type="evidence" value="ECO:0007669"/>
    <property type="project" value="TreeGrafter"/>
</dbReference>
<dbReference type="PANTHER" id="PTHR43267:SF1">
    <property type="entry name" value="TRNA THREONYLCARBAMOYLADENOSINE DEHYDRATASE"/>
    <property type="match status" value="1"/>
</dbReference>
<dbReference type="Pfam" id="PF00899">
    <property type="entry name" value="ThiF"/>
    <property type="match status" value="1"/>
</dbReference>
<organism evidence="4 5">
    <name type="scientific">Azospirillum brasilense</name>
    <dbReference type="NCBI Taxonomy" id="192"/>
    <lineage>
        <taxon>Bacteria</taxon>
        <taxon>Pseudomonadati</taxon>
        <taxon>Pseudomonadota</taxon>
        <taxon>Alphaproteobacteria</taxon>
        <taxon>Rhodospirillales</taxon>
        <taxon>Azospirillaceae</taxon>
        <taxon>Azospirillum</taxon>
    </lineage>
</organism>
<dbReference type="InterPro" id="IPR032701">
    <property type="entry name" value="Prok-E2_B_dom"/>
</dbReference>
<evidence type="ECO:0000259" key="3">
    <source>
        <dbReference type="Pfam" id="PF14461"/>
    </source>
</evidence>
<dbReference type="EMBL" id="CP032339">
    <property type="protein sequence ID" value="QCO09502.1"/>
    <property type="molecule type" value="Genomic_DNA"/>
</dbReference>
<dbReference type="GO" id="GO:0008641">
    <property type="term" value="F:ubiquitin-like modifier activating enzyme activity"/>
    <property type="evidence" value="ECO:0007669"/>
    <property type="project" value="InterPro"/>
</dbReference>
<protein>
    <submittedName>
        <fullName evidence="4">Uncharacterized protein</fullName>
    </submittedName>
</protein>
<evidence type="ECO:0000259" key="2">
    <source>
        <dbReference type="Pfam" id="PF00899"/>
    </source>
</evidence>
<feature type="domain" description="Prokaryotic E2 family B" evidence="3">
    <location>
        <begin position="54"/>
        <end position="132"/>
    </location>
</feature>
<evidence type="ECO:0000256" key="1">
    <source>
        <dbReference type="SAM" id="MobiDB-lite"/>
    </source>
</evidence>
<dbReference type="GO" id="GO:0061504">
    <property type="term" value="P:cyclic threonylcarbamoyladenosine biosynthetic process"/>
    <property type="evidence" value="ECO:0007669"/>
    <property type="project" value="TreeGrafter"/>
</dbReference>